<dbReference type="InterPro" id="IPR011990">
    <property type="entry name" value="TPR-like_helical_dom_sf"/>
</dbReference>
<dbReference type="Pfam" id="PF13041">
    <property type="entry name" value="PPR_2"/>
    <property type="match status" value="3"/>
</dbReference>
<dbReference type="InterPro" id="IPR046960">
    <property type="entry name" value="PPR_At4g14850-like_plant"/>
</dbReference>
<keyword evidence="4" id="KW-1185">Reference proteome</keyword>
<protein>
    <recommendedName>
        <fullName evidence="5">Pentatricopeptide repeat-containing protein</fullName>
    </recommendedName>
</protein>
<dbReference type="Gene3D" id="1.25.40.10">
    <property type="entry name" value="Tetratricopeptide repeat domain"/>
    <property type="match status" value="4"/>
</dbReference>
<dbReference type="FunFam" id="1.25.40.10:FF:000073">
    <property type="entry name" value="Pentatricopeptide repeat-containing protein chloroplastic"/>
    <property type="match status" value="1"/>
</dbReference>
<dbReference type="InterPro" id="IPR002885">
    <property type="entry name" value="PPR_rpt"/>
</dbReference>
<dbReference type="GO" id="GO:0009451">
    <property type="term" value="P:RNA modification"/>
    <property type="evidence" value="ECO:0007669"/>
    <property type="project" value="InterPro"/>
</dbReference>
<dbReference type="PROSITE" id="PS51375">
    <property type="entry name" value="PPR"/>
    <property type="match status" value="3"/>
</dbReference>
<dbReference type="PANTHER" id="PTHR47926:SF347">
    <property type="entry name" value="PENTATRICOPEPTIDE REPEAT-CONTAINING PROTEIN"/>
    <property type="match status" value="1"/>
</dbReference>
<dbReference type="Pfam" id="PF01535">
    <property type="entry name" value="PPR"/>
    <property type="match status" value="3"/>
</dbReference>
<evidence type="ECO:0000256" key="2">
    <source>
        <dbReference type="PROSITE-ProRule" id="PRU00708"/>
    </source>
</evidence>
<dbReference type="FunFam" id="1.25.40.10:FF:000158">
    <property type="entry name" value="pentatricopeptide repeat-containing protein At2g33680"/>
    <property type="match status" value="1"/>
</dbReference>
<dbReference type="EMBL" id="JAXUIC010000008">
    <property type="protein sequence ID" value="KAK4579096.1"/>
    <property type="molecule type" value="Genomic_DNA"/>
</dbReference>
<reference evidence="3 4" key="1">
    <citation type="journal article" date="2023" name="G3 (Bethesda)">
        <title>A haplotype-resolved chromosome-scale genome for Quercus rubra L. provides insights into the genetics of adaptive traits for red oak species.</title>
        <authorList>
            <person name="Kapoor B."/>
            <person name="Jenkins J."/>
            <person name="Schmutz J."/>
            <person name="Zhebentyayeva T."/>
            <person name="Kuelheim C."/>
            <person name="Coggeshall M."/>
            <person name="Heim C."/>
            <person name="Lasky J.R."/>
            <person name="Leites L."/>
            <person name="Islam-Faridi N."/>
            <person name="Romero-Severson J."/>
            <person name="DeLeo V.L."/>
            <person name="Lucas S.M."/>
            <person name="Lazic D."/>
            <person name="Gailing O."/>
            <person name="Carlson J."/>
            <person name="Staton M."/>
        </authorList>
    </citation>
    <scope>NUCLEOTIDE SEQUENCE [LARGE SCALE GENOMIC DNA]</scope>
    <source>
        <strain evidence="3">Pseudo-F2</strain>
    </source>
</reference>
<organism evidence="3 4">
    <name type="scientific">Quercus rubra</name>
    <name type="common">Northern red oak</name>
    <name type="synonym">Quercus borealis</name>
    <dbReference type="NCBI Taxonomy" id="3512"/>
    <lineage>
        <taxon>Eukaryota</taxon>
        <taxon>Viridiplantae</taxon>
        <taxon>Streptophyta</taxon>
        <taxon>Embryophyta</taxon>
        <taxon>Tracheophyta</taxon>
        <taxon>Spermatophyta</taxon>
        <taxon>Magnoliopsida</taxon>
        <taxon>eudicotyledons</taxon>
        <taxon>Gunneridae</taxon>
        <taxon>Pentapetalae</taxon>
        <taxon>rosids</taxon>
        <taxon>fabids</taxon>
        <taxon>Fagales</taxon>
        <taxon>Fagaceae</taxon>
        <taxon>Quercus</taxon>
    </lineage>
</organism>
<gene>
    <name evidence="3" type="ORF">RGQ29_028960</name>
</gene>
<accession>A0AAN7IMT1</accession>
<dbReference type="InterPro" id="IPR046848">
    <property type="entry name" value="E_motif"/>
</dbReference>
<dbReference type="GO" id="GO:0099402">
    <property type="term" value="P:plant organ development"/>
    <property type="evidence" value="ECO:0007669"/>
    <property type="project" value="UniProtKB-ARBA"/>
</dbReference>
<keyword evidence="1" id="KW-0677">Repeat</keyword>
<feature type="repeat" description="PPR" evidence="2">
    <location>
        <begin position="123"/>
        <end position="157"/>
    </location>
</feature>
<evidence type="ECO:0000313" key="4">
    <source>
        <dbReference type="Proteomes" id="UP001324115"/>
    </source>
</evidence>
<sequence length="502" mass="56530">MYSKCGDVNAARRVFDHMWGRDDVSWKTMVAGYVFNRCFFEVLKLFDRMKVENSKINKTSAVSALLAAAEMRDLEKGKEIHECAIREGIDSDVLVATPIMTMYIKCGELEKAKKLFKGLMERDLIAWAAFISALVQSGYPEEALSIFRDMQNHNLKPDKTTLTSILPACADLLAIRSVNVFNRLPCKDVVTWNVLINGYVQFGDPYHAMEFFHELQLSKIHPDAGTMVGLLHACSLLNDLHQGTSIHGQIMRSGFESDCPVRNALIDMYAKCGSLSSAEFLFYKTEFTKDEVSWNVIIAGYMQNAHAKKAISTFYHMIMENFRPNLVTFVNVLPAVASLAALREGMAFHAYIIRMGFLHAGLIEQGWKIFESMCEKHHFEPELEHYACMVDLLGRAGLFDETLILIKTMPMKPDAGVWGALLGACKMYSNIKLGEIALQHLVKLEPENATNYVVLSSLFAESGNWGNEGSIRSRMPESGLKKTPGFSWVEVENRFHACIRSQ</sequence>
<feature type="repeat" description="PPR" evidence="2">
    <location>
        <begin position="290"/>
        <end position="324"/>
    </location>
</feature>
<comment type="caution">
    <text evidence="3">The sequence shown here is derived from an EMBL/GenBank/DDBJ whole genome shotgun (WGS) entry which is preliminary data.</text>
</comment>
<dbReference type="NCBIfam" id="TIGR00756">
    <property type="entry name" value="PPR"/>
    <property type="match status" value="3"/>
</dbReference>
<name>A0AAN7IMT1_QUERU</name>
<proteinExistence type="predicted"/>
<dbReference type="Proteomes" id="UP001324115">
    <property type="component" value="Unassembled WGS sequence"/>
</dbReference>
<feature type="repeat" description="PPR" evidence="2">
    <location>
        <begin position="188"/>
        <end position="222"/>
    </location>
</feature>
<dbReference type="Pfam" id="PF20431">
    <property type="entry name" value="E_motif"/>
    <property type="match status" value="1"/>
</dbReference>
<dbReference type="AlphaFoldDB" id="A0AAN7IMT1"/>
<evidence type="ECO:0000313" key="3">
    <source>
        <dbReference type="EMBL" id="KAK4579096.1"/>
    </source>
</evidence>
<dbReference type="GO" id="GO:0003723">
    <property type="term" value="F:RNA binding"/>
    <property type="evidence" value="ECO:0007669"/>
    <property type="project" value="InterPro"/>
</dbReference>
<dbReference type="FunFam" id="1.25.40.10:FF:000436">
    <property type="entry name" value="Pentatricopeptide repeat-containing protein At5g39350 family"/>
    <property type="match status" value="1"/>
</dbReference>
<dbReference type="PANTHER" id="PTHR47926">
    <property type="entry name" value="PENTATRICOPEPTIDE REPEAT-CONTAINING PROTEIN"/>
    <property type="match status" value="1"/>
</dbReference>
<evidence type="ECO:0008006" key="5">
    <source>
        <dbReference type="Google" id="ProtNLM"/>
    </source>
</evidence>
<evidence type="ECO:0000256" key="1">
    <source>
        <dbReference type="ARBA" id="ARBA00022737"/>
    </source>
</evidence>